<evidence type="ECO:0000313" key="2">
    <source>
        <dbReference type="Proteomes" id="UP000179441"/>
    </source>
</evidence>
<organism evidence="1 2">
    <name type="scientific">Mycobacteroides chelonae</name>
    <name type="common">Mycobacterium chelonae</name>
    <dbReference type="NCBI Taxonomy" id="1774"/>
    <lineage>
        <taxon>Bacteria</taxon>
        <taxon>Bacillati</taxon>
        <taxon>Actinomycetota</taxon>
        <taxon>Actinomycetes</taxon>
        <taxon>Mycobacteriales</taxon>
        <taxon>Mycobacteriaceae</taxon>
        <taxon>Mycobacteroides</taxon>
    </lineage>
</organism>
<dbReference type="EMBL" id="MLIS01000029">
    <property type="protein sequence ID" value="OHU75932.1"/>
    <property type="molecule type" value="Genomic_DNA"/>
</dbReference>
<gene>
    <name evidence="1" type="ORF">BKG84_25620</name>
</gene>
<dbReference type="AlphaFoldDB" id="A0A1S1LXK9"/>
<reference evidence="1 2" key="1">
    <citation type="submission" date="2016-10" db="EMBL/GenBank/DDBJ databases">
        <title>Evaluation of Human, Veterinary and Environmental Mycobacterium chelonae Isolates by Core Genome Phylogenomic Analysis, Targeted Gene Comparison, and Anti-microbial Susceptibility Patterns: A Tale of Mistaken Identities.</title>
        <authorList>
            <person name="Fogelson S.B."/>
            <person name="Camus A.C."/>
            <person name="Lorenz W."/>
            <person name="Vasireddy R."/>
            <person name="Vasireddy S."/>
            <person name="Smith T."/>
            <person name="Brown-Elliott B.A."/>
            <person name="Wallace R.J.Jr."/>
            <person name="Hasan N.A."/>
            <person name="Reischl U."/>
            <person name="Sanchez S."/>
        </authorList>
    </citation>
    <scope>NUCLEOTIDE SEQUENCE [LARGE SCALE GENOMIC DNA]</scope>
    <source>
        <strain evidence="1 2">15518</strain>
    </source>
</reference>
<dbReference type="RefSeq" id="WP_070952879.1">
    <property type="nucleotide sequence ID" value="NZ_MLIR01000012.1"/>
</dbReference>
<keyword evidence="2" id="KW-1185">Reference proteome</keyword>
<evidence type="ECO:0000313" key="1">
    <source>
        <dbReference type="EMBL" id="OHU75932.1"/>
    </source>
</evidence>
<proteinExistence type="predicted"/>
<dbReference type="Proteomes" id="UP000179441">
    <property type="component" value="Unassembled WGS sequence"/>
</dbReference>
<comment type="caution">
    <text evidence="1">The sequence shown here is derived from an EMBL/GenBank/DDBJ whole genome shotgun (WGS) entry which is preliminary data.</text>
</comment>
<protein>
    <submittedName>
        <fullName evidence="1">Uncharacterized protein</fullName>
    </submittedName>
</protein>
<accession>A0A1S1LXK9</accession>
<name>A0A1S1LXK9_MYCCH</name>
<sequence>MTYPKPEPIWLERNGKRWPLPFSATYHEGELPTLALLDILHPGDRVELPSIATNRPARLDVAVWPPNAREGGSGWFRRKTYPYRIPMVFNSFDTCPACSTETVHHIEVPELEKFCDTDWGWEGYPVRRYVLRTCITCANSWEQEAA</sequence>